<dbReference type="Pfam" id="PF00620">
    <property type="entry name" value="RhoGAP"/>
    <property type="match status" value="1"/>
</dbReference>
<dbReference type="Gene3D" id="3.30.1520.10">
    <property type="entry name" value="Phox-like domain"/>
    <property type="match status" value="1"/>
</dbReference>
<keyword evidence="6" id="KW-1185">Reference proteome</keyword>
<dbReference type="InterPro" id="IPR036871">
    <property type="entry name" value="PX_dom_sf"/>
</dbReference>
<dbReference type="InterPro" id="IPR050729">
    <property type="entry name" value="Rho-GAP"/>
</dbReference>
<dbReference type="PROSITE" id="PS50238">
    <property type="entry name" value="RHOGAP"/>
    <property type="match status" value="1"/>
</dbReference>
<dbReference type="RefSeq" id="XP_018273985.1">
    <property type="nucleotide sequence ID" value="XM_018415223.1"/>
</dbReference>
<feature type="domain" description="PH" evidence="3">
    <location>
        <begin position="657"/>
        <end position="784"/>
    </location>
</feature>
<dbReference type="GO" id="GO:0035091">
    <property type="term" value="F:phosphatidylinositol binding"/>
    <property type="evidence" value="ECO:0007669"/>
    <property type="project" value="InterPro"/>
</dbReference>
<organism evidence="5 6">
    <name type="scientific">Rhodotorula graminis (strain WP1)</name>
    <dbReference type="NCBI Taxonomy" id="578459"/>
    <lineage>
        <taxon>Eukaryota</taxon>
        <taxon>Fungi</taxon>
        <taxon>Dikarya</taxon>
        <taxon>Basidiomycota</taxon>
        <taxon>Pucciniomycotina</taxon>
        <taxon>Microbotryomycetes</taxon>
        <taxon>Sporidiobolales</taxon>
        <taxon>Sporidiobolaceae</taxon>
        <taxon>Rhodotorula</taxon>
    </lineage>
</organism>
<dbReference type="GO" id="GO:0007165">
    <property type="term" value="P:signal transduction"/>
    <property type="evidence" value="ECO:0007669"/>
    <property type="project" value="InterPro"/>
</dbReference>
<feature type="domain" description="Rho-GAP" evidence="4">
    <location>
        <begin position="1054"/>
        <end position="1256"/>
    </location>
</feature>
<dbReference type="SUPFAM" id="SSF48350">
    <property type="entry name" value="GTPase activation domain, GAP"/>
    <property type="match status" value="1"/>
</dbReference>
<evidence type="ECO:0000313" key="5">
    <source>
        <dbReference type="EMBL" id="KPV77936.1"/>
    </source>
</evidence>
<dbReference type="STRING" id="578459.A0A194SEL2"/>
<feature type="compositionally biased region" description="Gly residues" evidence="2">
    <location>
        <begin position="131"/>
        <end position="143"/>
    </location>
</feature>
<feature type="compositionally biased region" description="Low complexity" evidence="2">
    <location>
        <begin position="709"/>
        <end position="734"/>
    </location>
</feature>
<feature type="compositionally biased region" description="Low complexity" evidence="2">
    <location>
        <begin position="385"/>
        <end position="415"/>
    </location>
</feature>
<feature type="region of interest" description="Disordered" evidence="2">
    <location>
        <begin position="900"/>
        <end position="997"/>
    </location>
</feature>
<dbReference type="CDD" id="cd06093">
    <property type="entry name" value="PX_domain"/>
    <property type="match status" value="1"/>
</dbReference>
<evidence type="ECO:0000313" key="6">
    <source>
        <dbReference type="Proteomes" id="UP000053890"/>
    </source>
</evidence>
<evidence type="ECO:0000259" key="3">
    <source>
        <dbReference type="PROSITE" id="PS50003"/>
    </source>
</evidence>
<feature type="region of interest" description="Disordered" evidence="2">
    <location>
        <begin position="1295"/>
        <end position="1363"/>
    </location>
</feature>
<dbReference type="SMART" id="SM00324">
    <property type="entry name" value="RhoGAP"/>
    <property type="match status" value="1"/>
</dbReference>
<reference evidence="5 6" key="1">
    <citation type="journal article" date="2015" name="Front. Microbiol.">
        <title>Genome sequence of the plant growth promoting endophytic yeast Rhodotorula graminis WP1.</title>
        <authorList>
            <person name="Firrincieli A."/>
            <person name="Otillar R."/>
            <person name="Salamov A."/>
            <person name="Schmutz J."/>
            <person name="Khan Z."/>
            <person name="Redman R.S."/>
            <person name="Fleck N.D."/>
            <person name="Lindquist E."/>
            <person name="Grigoriev I.V."/>
            <person name="Doty S.L."/>
        </authorList>
    </citation>
    <scope>NUCLEOTIDE SEQUENCE [LARGE SCALE GENOMIC DNA]</scope>
    <source>
        <strain evidence="5 6">WP1</strain>
    </source>
</reference>
<feature type="region of interest" description="Disordered" evidence="2">
    <location>
        <begin position="781"/>
        <end position="881"/>
    </location>
</feature>
<dbReference type="SUPFAM" id="SSF50729">
    <property type="entry name" value="PH domain-like"/>
    <property type="match status" value="1"/>
</dbReference>
<feature type="compositionally biased region" description="Low complexity" evidence="2">
    <location>
        <begin position="914"/>
        <end position="931"/>
    </location>
</feature>
<name>A0A194SEL2_RHOGW</name>
<feature type="compositionally biased region" description="Low complexity" evidence="2">
    <location>
        <begin position="473"/>
        <end position="489"/>
    </location>
</feature>
<dbReference type="InterPro" id="IPR008936">
    <property type="entry name" value="Rho_GTPase_activation_prot"/>
</dbReference>
<dbReference type="OMA" id="QPRTDIN"/>
<sequence length="1363" mass="141415">MPPVDPASLTISSLLAEHHNDPHRALATLVSRFNRLAADHTSLRQDRDAALQASERAAQENHQLWRSLKALGTAASPRPSALRQNSDHSAGQGVRGLGLETPSSRGLRRGPSSESNSARLDLPTLSASFGGANGGGGGGGGSSSSGATSQHSSPRTDADFASSSAFSAPHDGPAGTGGAPRSAEPSPRFASAAQFSSPAAGRTKAATPPPSHGSPRAHDALAASGLRKASSLDLGRGGGGPDADPASAAAGAAGLTAAAPASPGGEGLRMPHDEQLSPRTPPQGDKAFDPRRRRSSPRMMTGSSSMPMLSDPAMDRRLLPSIQPVSPFFVGGGGGGDDSGSRSASSRDPNSASSSAGEHLQQQLHHHPASSRTAELASSRRDRTLSTNSSSSLANSALPDPALSSSSSRSASSLLQDSVYSMRERRPSAPSSRLAHAALGPHDTDLSTTTTASASAPSSRRPSALNFGGGGAQLASQHQQQQQQHQQAPLPSPHPPRTPTVRPAAPPAPPSLMPAQLAHARVRVASSNIRLSERGKEVVSFVVDVELPASSPSSSSAEAASVDASRWRVEKKHADVLALDAAVRSKASRSEAKGLASLPDKNLFKDHAPHKSDQRKALVERYLQTLVAIPFKDRSPICAFLTSDVVVESPTTPSSAHGSMEGWLTKRGRNFGGWQTRFYVLTPGSALAYYDAPGGTKLGEIPLQSAAIGRQSSSRAQPSSSSSSSSSAANANGSADADDAYLHAFLIRTQSDEKHGHHEADHILCAENDEQRDRWVQALTTLQPRGVGASSSSSAKAGDNDRERALPDAPSAAAPPVPTVVSTEPDSPAQPSAPKERRRSGSGPPSSTSALVEHGGPSGGGLSVRSAGEPGLPPSVSLPSDLHALARGMPALEGGAGAKKIATISEGNEGGAPGSSSSGSATAAAARSTGTKLHAPSSRRPSGDRPLSPSRTESPSSSGGPPPPPPPAPPQPSASSATKYSASDVSGPMNAVPLPSGYDFKKAERQKKTKSSFWNFASRGSSSHNSSSATASGDRNSATSPGGHAPPARPVFGVPLPEAVAISRIRPGLELPAIVYRCVEYLEAKNAEHEEGIFRLSGSANVIRLLKERFNAEGDVNLLQSAEYYDPHAVAGLLKQYLRELPDHLLTRELHNEFLRVIDLRDRRDRVNALGKLVARLPIEEYTLFRFFFAHLCLIAQNADTSKMNLRNLGIVFAPTLAIPQPLFSLFLVEFDLIFAVETETGAAKPIMVGEEPSSLDAAASSQGSGTNKSPRSGGNRNSQLYEASGAGELEQKLEKLRENDEADDLPADSGRPGPDEADHAGPPAGEQGSLNEAYEQPHGTGPLGAPLRSPGLPVSPRPGATF</sequence>
<dbReference type="SUPFAM" id="SSF64268">
    <property type="entry name" value="PX domain"/>
    <property type="match status" value="1"/>
</dbReference>
<feature type="compositionally biased region" description="Low complexity" evidence="2">
    <location>
        <begin position="1017"/>
        <end position="1032"/>
    </location>
</feature>
<dbReference type="OrthoDB" id="185175at2759"/>
<feature type="region of interest" description="Disordered" evidence="2">
    <location>
        <begin position="1011"/>
        <end position="1051"/>
    </location>
</feature>
<feature type="region of interest" description="Disordered" evidence="2">
    <location>
        <begin position="1254"/>
        <end position="1280"/>
    </location>
</feature>
<dbReference type="GO" id="GO:0005737">
    <property type="term" value="C:cytoplasm"/>
    <property type="evidence" value="ECO:0007669"/>
    <property type="project" value="TreeGrafter"/>
</dbReference>
<dbReference type="Gene3D" id="1.10.555.10">
    <property type="entry name" value="Rho GTPase activation protein"/>
    <property type="match status" value="1"/>
</dbReference>
<dbReference type="PANTHER" id="PTHR23176:SF129">
    <property type="entry name" value="RHO GTPASE ACTIVATING PROTEIN AT 16F, ISOFORM E-RELATED"/>
    <property type="match status" value="1"/>
</dbReference>
<dbReference type="Proteomes" id="UP000053890">
    <property type="component" value="Unassembled WGS sequence"/>
</dbReference>
<dbReference type="Gene3D" id="2.30.29.30">
    <property type="entry name" value="Pleckstrin-homology domain (PH domain)/Phosphotyrosine-binding domain (PTB)"/>
    <property type="match status" value="1"/>
</dbReference>
<gene>
    <name evidence="5" type="ORF">RHOBADRAFT_49085</name>
</gene>
<dbReference type="Pfam" id="PF00169">
    <property type="entry name" value="PH"/>
    <property type="match status" value="1"/>
</dbReference>
<evidence type="ECO:0000256" key="2">
    <source>
        <dbReference type="SAM" id="MobiDB-lite"/>
    </source>
</evidence>
<accession>A0A194SEL2</accession>
<dbReference type="InterPro" id="IPR000198">
    <property type="entry name" value="RhoGAP_dom"/>
</dbReference>
<protein>
    <recommendedName>
        <fullName evidence="7">RhoGAP-domain-containing protein</fullName>
    </recommendedName>
</protein>
<feature type="region of interest" description="Disordered" evidence="2">
    <location>
        <begin position="75"/>
        <end position="512"/>
    </location>
</feature>
<feature type="compositionally biased region" description="Low complexity" evidence="2">
    <location>
        <begin position="185"/>
        <end position="200"/>
    </location>
</feature>
<dbReference type="InterPro" id="IPR011993">
    <property type="entry name" value="PH-like_dom_sf"/>
</dbReference>
<evidence type="ECO:0000259" key="4">
    <source>
        <dbReference type="PROSITE" id="PS50238"/>
    </source>
</evidence>
<feature type="compositionally biased region" description="Polar residues" evidence="2">
    <location>
        <begin position="1260"/>
        <end position="1280"/>
    </location>
</feature>
<proteinExistence type="predicted"/>
<feature type="compositionally biased region" description="Low complexity" evidence="2">
    <location>
        <begin position="297"/>
        <end position="308"/>
    </location>
</feature>
<dbReference type="GeneID" id="28975671"/>
<evidence type="ECO:0008006" key="7">
    <source>
        <dbReference type="Google" id="ProtNLM"/>
    </source>
</evidence>
<feature type="compositionally biased region" description="Pro residues" evidence="2">
    <location>
        <begin position="490"/>
        <end position="512"/>
    </location>
</feature>
<feature type="compositionally biased region" description="Low complexity" evidence="2">
    <location>
        <begin position="242"/>
        <end position="263"/>
    </location>
</feature>
<feature type="compositionally biased region" description="Low complexity" evidence="2">
    <location>
        <begin position="102"/>
        <end position="115"/>
    </location>
</feature>
<dbReference type="EMBL" id="KQ474073">
    <property type="protein sequence ID" value="KPV77936.1"/>
    <property type="molecule type" value="Genomic_DNA"/>
</dbReference>
<dbReference type="PROSITE" id="PS50003">
    <property type="entry name" value="PH_DOMAIN"/>
    <property type="match status" value="1"/>
</dbReference>
<feature type="compositionally biased region" description="Low complexity" evidence="2">
    <location>
        <begin position="144"/>
        <end position="168"/>
    </location>
</feature>
<feature type="compositionally biased region" description="Low complexity" evidence="2">
    <location>
        <begin position="341"/>
        <end position="357"/>
    </location>
</feature>
<feature type="compositionally biased region" description="Pro residues" evidence="2">
    <location>
        <begin position="960"/>
        <end position="972"/>
    </location>
</feature>
<evidence type="ECO:0000256" key="1">
    <source>
        <dbReference type="ARBA" id="ARBA00022468"/>
    </source>
</evidence>
<dbReference type="InterPro" id="IPR001849">
    <property type="entry name" value="PH_domain"/>
</dbReference>
<feature type="compositionally biased region" description="Low complexity" evidence="2">
    <location>
        <begin position="946"/>
        <end position="959"/>
    </location>
</feature>
<keyword evidence="1" id="KW-0343">GTPase activation</keyword>
<feature type="compositionally biased region" description="Low complexity" evidence="2">
    <location>
        <begin position="447"/>
        <end position="464"/>
    </location>
</feature>
<dbReference type="GO" id="GO:0005096">
    <property type="term" value="F:GTPase activator activity"/>
    <property type="evidence" value="ECO:0007669"/>
    <property type="project" value="UniProtKB-KW"/>
</dbReference>
<dbReference type="PANTHER" id="PTHR23176">
    <property type="entry name" value="RHO/RAC/CDC GTPASE-ACTIVATING PROTEIN"/>
    <property type="match status" value="1"/>
</dbReference>
<dbReference type="SMART" id="SM00233">
    <property type="entry name" value="PH"/>
    <property type="match status" value="1"/>
</dbReference>
<feature type="region of interest" description="Disordered" evidence="2">
    <location>
        <begin position="708"/>
        <end position="734"/>
    </location>
</feature>